<accession>A0A6S7ED79</accession>
<sequence>MPDIASSPLPTFSLDRLRALLADIGPDVEPAGVLRALVRAGCDRLPRPGHGETLTRWRALAAVAAVDLSLAKCFEGHTDALAILAELHGPAAPAGSIWGVWCAEPPRQRLTLTPAANGGVTLQGTKAWCSGANGASHAIVSGWTPAGAPWLAAVALAQPGVTLLPGGWAAPAMRGSGTASVAFDQVRALPVGAPGAYVDRPGFLHGGAGVAACWYGGLARIFQRLQAGAGDTPGNPFRLAHLGAADVALGQARWALHAAAAAIDANPSHDCRLETARARLAVEAAAEDILGRAARALGAGPLCQDRAFAQAMADLPLYIRQSHAERDQAAHGAVVAGAGESAWTL</sequence>
<dbReference type="SUPFAM" id="SSF56645">
    <property type="entry name" value="Acyl-CoA dehydrogenase NM domain-like"/>
    <property type="match status" value="1"/>
</dbReference>
<dbReference type="GO" id="GO:0016627">
    <property type="term" value="F:oxidoreductase activity, acting on the CH-CH group of donors"/>
    <property type="evidence" value="ECO:0007669"/>
    <property type="project" value="InterPro"/>
</dbReference>
<evidence type="ECO:0000313" key="2">
    <source>
        <dbReference type="Proteomes" id="UP000494122"/>
    </source>
</evidence>
<proteinExistence type="predicted"/>
<dbReference type="Proteomes" id="UP000494122">
    <property type="component" value="Unassembled WGS sequence"/>
</dbReference>
<evidence type="ECO:0000313" key="1">
    <source>
        <dbReference type="EMBL" id="CAB3906419.1"/>
    </source>
</evidence>
<gene>
    <name evidence="1" type="ORF">LMG3328_04564</name>
</gene>
<dbReference type="RefSeq" id="WP_175183406.1">
    <property type="nucleotide sequence ID" value="NZ_CADILE010000015.1"/>
</dbReference>
<dbReference type="EMBL" id="CADILE010000015">
    <property type="protein sequence ID" value="CAB3906419.1"/>
    <property type="molecule type" value="Genomic_DNA"/>
</dbReference>
<reference evidence="1 2" key="1">
    <citation type="submission" date="2020-04" db="EMBL/GenBank/DDBJ databases">
        <authorList>
            <person name="De Canck E."/>
        </authorList>
    </citation>
    <scope>NUCLEOTIDE SEQUENCE [LARGE SCALE GENOMIC DNA]</scope>
    <source>
        <strain evidence="1 2">LMG 3328</strain>
    </source>
</reference>
<dbReference type="AlphaFoldDB" id="A0A6S7ED79"/>
<name>A0A6S7ED79_9BURK</name>
<protein>
    <recommendedName>
        <fullName evidence="3">Acyl-CoA dehydrogenase</fullName>
    </recommendedName>
</protein>
<dbReference type="Gene3D" id="2.40.110.10">
    <property type="entry name" value="Butyryl-CoA Dehydrogenase, subunit A, domain 2"/>
    <property type="match status" value="1"/>
</dbReference>
<dbReference type="InterPro" id="IPR009100">
    <property type="entry name" value="AcylCoA_DH/oxidase_NM_dom_sf"/>
</dbReference>
<evidence type="ECO:0008006" key="3">
    <source>
        <dbReference type="Google" id="ProtNLM"/>
    </source>
</evidence>
<dbReference type="InterPro" id="IPR046373">
    <property type="entry name" value="Acyl-CoA_Oxase/DH_mid-dom_sf"/>
</dbReference>
<organism evidence="1 2">
    <name type="scientific">Achromobacter ruhlandii</name>
    <dbReference type="NCBI Taxonomy" id="72557"/>
    <lineage>
        <taxon>Bacteria</taxon>
        <taxon>Pseudomonadati</taxon>
        <taxon>Pseudomonadota</taxon>
        <taxon>Betaproteobacteria</taxon>
        <taxon>Burkholderiales</taxon>
        <taxon>Alcaligenaceae</taxon>
        <taxon>Achromobacter</taxon>
    </lineage>
</organism>